<feature type="compositionally biased region" description="Polar residues" evidence="1">
    <location>
        <begin position="1"/>
        <end position="17"/>
    </location>
</feature>
<proteinExistence type="predicted"/>
<feature type="region of interest" description="Disordered" evidence="1">
    <location>
        <begin position="1"/>
        <end position="28"/>
    </location>
</feature>
<dbReference type="Proteomes" id="UP000065261">
    <property type="component" value="Chromosome II"/>
</dbReference>
<dbReference type="PATRIC" id="fig|1315283.4.peg.3290"/>
<sequence length="61" mass="6331">MASSLRYSTIGSKTPVSSGVAPQRADSTRYRASVVGPARMHLATLCTTRHTAAPDNAMGAP</sequence>
<dbReference type="KEGG" id="ptn:PTRA_b0176"/>
<dbReference type="AlphaFoldDB" id="A0A0U2WMV4"/>
<gene>
    <name evidence="2" type="ORF">PTRA_b0176</name>
</gene>
<organism evidence="2">
    <name type="scientific">Pseudoalteromonas translucida KMM 520</name>
    <dbReference type="NCBI Taxonomy" id="1315283"/>
    <lineage>
        <taxon>Bacteria</taxon>
        <taxon>Pseudomonadati</taxon>
        <taxon>Pseudomonadota</taxon>
        <taxon>Gammaproteobacteria</taxon>
        <taxon>Alteromonadales</taxon>
        <taxon>Pseudoalteromonadaceae</taxon>
        <taxon>Pseudoalteromonas</taxon>
    </lineage>
</organism>
<reference evidence="2 3" key="1">
    <citation type="submission" date="2015-03" db="EMBL/GenBank/DDBJ databases">
        <authorList>
            <person name="Murphy D."/>
        </authorList>
    </citation>
    <scope>NUCLEOTIDE SEQUENCE [LARGE SCALE GENOMIC DNA]</scope>
    <source>
        <strain evidence="2 3">KMM 520</strain>
    </source>
</reference>
<protein>
    <submittedName>
        <fullName evidence="2">Uncharacterized protein</fullName>
    </submittedName>
</protein>
<name>A0A0U2WMV4_9GAMM</name>
<evidence type="ECO:0000313" key="3">
    <source>
        <dbReference type="Proteomes" id="UP000065261"/>
    </source>
</evidence>
<accession>A0A0U2WMV4</accession>
<dbReference type="EMBL" id="CP011035">
    <property type="protein sequence ID" value="ALS34698.1"/>
    <property type="molecule type" value="Genomic_DNA"/>
</dbReference>
<evidence type="ECO:0000313" key="2">
    <source>
        <dbReference type="EMBL" id="ALS34698.1"/>
    </source>
</evidence>
<evidence type="ECO:0000256" key="1">
    <source>
        <dbReference type="SAM" id="MobiDB-lite"/>
    </source>
</evidence>